<gene>
    <name evidence="3" type="ORF">HMPREF9140_00568</name>
</gene>
<reference evidence="3 4" key="1">
    <citation type="submission" date="2011-12" db="EMBL/GenBank/DDBJ databases">
        <title>The Genome Sequence of Prevotella micans F0438.</title>
        <authorList>
            <consortium name="The Broad Institute Genome Sequencing Platform"/>
            <person name="Earl A."/>
            <person name="Ward D."/>
            <person name="Feldgarden M."/>
            <person name="Gevers D."/>
            <person name="Izard J."/>
            <person name="Baranova O.V."/>
            <person name="Blanton J.M."/>
            <person name="Wade W.G."/>
            <person name="Dewhirst F.E."/>
            <person name="Young S.K."/>
            <person name="Zeng Q."/>
            <person name="Gargeya S."/>
            <person name="Fitzgerald M."/>
            <person name="Haas B."/>
            <person name="Abouelleil A."/>
            <person name="Alvarado L."/>
            <person name="Arachchi H.M."/>
            <person name="Berlin A."/>
            <person name="Chapman S.B."/>
            <person name="Gearin G."/>
            <person name="Goldberg J."/>
            <person name="Griggs A."/>
            <person name="Gujja S."/>
            <person name="Hansen M."/>
            <person name="Heiman D."/>
            <person name="Howarth C."/>
            <person name="Larimer J."/>
            <person name="Lui A."/>
            <person name="MacDonald P.J.P."/>
            <person name="McCowen C."/>
            <person name="Montmayeur A."/>
            <person name="Murphy C."/>
            <person name="Neiman D."/>
            <person name="Pearson M."/>
            <person name="Priest M."/>
            <person name="Roberts A."/>
            <person name="Saif S."/>
            <person name="Shea T."/>
            <person name="Sisk P."/>
            <person name="Stolte C."/>
            <person name="Sykes S."/>
            <person name="Wortman J."/>
            <person name="Nusbaum C."/>
            <person name="Birren B."/>
        </authorList>
    </citation>
    <scope>NUCLEOTIDE SEQUENCE [LARGE SCALE GENOMIC DNA]</scope>
    <source>
        <strain evidence="3 4">F0438</strain>
    </source>
</reference>
<evidence type="ECO:0000256" key="1">
    <source>
        <dbReference type="SAM" id="MobiDB-lite"/>
    </source>
</evidence>
<evidence type="ECO:0008006" key="5">
    <source>
        <dbReference type="Google" id="ProtNLM"/>
    </source>
</evidence>
<sequence length="321" mass="37068">MKKLATLLMTSALIILPLMFSSCDGENAPWRKAFVKYQLARNEYFKQFGAFGTDEVSTRNWFFANFRDANEADYQEFAQRIVNDILNIDKVLDAYFDNNSGFGTFGTDQAEARQWFFKNYEYAIENDFVYFWQEALKDIQRSKTRMAAILSGAAWRGNIKMNFKNNPNDQYSQTAADEELDFDLAQTGGTYGRGEEKRTNMSDGSADNQNRFNWEIDNRGNIIFDFDDAQLGQGKGVEMVIFYKDLIVLEDKNFKGRMTSNTQNLYEYDDFELVRSSYIKPADGVSRSISSAASRIFSGKNTKLHKLPEMRILHNFSSPRR</sequence>
<keyword evidence="2" id="KW-0732">Signal</keyword>
<evidence type="ECO:0000313" key="3">
    <source>
        <dbReference type="EMBL" id="EHO72808.1"/>
    </source>
</evidence>
<accession>H1Q0Y0</accession>
<evidence type="ECO:0000313" key="4">
    <source>
        <dbReference type="Proteomes" id="UP000016023"/>
    </source>
</evidence>
<dbReference type="EMBL" id="AGWK01000018">
    <property type="protein sequence ID" value="EHO72808.1"/>
    <property type="molecule type" value="Genomic_DNA"/>
</dbReference>
<dbReference type="PROSITE" id="PS51257">
    <property type="entry name" value="PROKAR_LIPOPROTEIN"/>
    <property type="match status" value="1"/>
</dbReference>
<feature type="signal peptide" evidence="2">
    <location>
        <begin position="1"/>
        <end position="20"/>
    </location>
</feature>
<name>H1Q0Y0_9BACT</name>
<dbReference type="PATRIC" id="fig|883158.3.peg.581"/>
<evidence type="ECO:0000256" key="2">
    <source>
        <dbReference type="SAM" id="SignalP"/>
    </source>
</evidence>
<feature type="chain" id="PRO_5003551957" description="Lipoprotein" evidence="2">
    <location>
        <begin position="21"/>
        <end position="321"/>
    </location>
</feature>
<dbReference type="RefSeq" id="WP_006951613.1">
    <property type="nucleotide sequence ID" value="NZ_JH594521.1"/>
</dbReference>
<feature type="compositionally biased region" description="Polar residues" evidence="1">
    <location>
        <begin position="201"/>
        <end position="210"/>
    </location>
</feature>
<dbReference type="Proteomes" id="UP000016023">
    <property type="component" value="Unassembled WGS sequence"/>
</dbReference>
<protein>
    <recommendedName>
        <fullName evidence="5">Lipoprotein</fullName>
    </recommendedName>
</protein>
<comment type="caution">
    <text evidence="3">The sequence shown here is derived from an EMBL/GenBank/DDBJ whole genome shotgun (WGS) entry which is preliminary data.</text>
</comment>
<organism evidence="3 4">
    <name type="scientific">Prevotella micans F0438</name>
    <dbReference type="NCBI Taxonomy" id="883158"/>
    <lineage>
        <taxon>Bacteria</taxon>
        <taxon>Pseudomonadati</taxon>
        <taxon>Bacteroidota</taxon>
        <taxon>Bacteroidia</taxon>
        <taxon>Bacteroidales</taxon>
        <taxon>Prevotellaceae</taxon>
        <taxon>Prevotella</taxon>
    </lineage>
</organism>
<feature type="region of interest" description="Disordered" evidence="1">
    <location>
        <begin position="190"/>
        <end position="210"/>
    </location>
</feature>
<dbReference type="STRING" id="883158.HMPREF9140_00568"/>
<dbReference type="AlphaFoldDB" id="H1Q0Y0"/>
<proteinExistence type="predicted"/>
<keyword evidence="4" id="KW-1185">Reference proteome</keyword>
<dbReference type="HOGENOM" id="CLU_865606_0_0_10"/>